<keyword evidence="3" id="KW-1185">Reference proteome</keyword>
<evidence type="ECO:0000313" key="2">
    <source>
        <dbReference type="EMBL" id="CAG99434.1"/>
    </source>
</evidence>
<dbReference type="EMBL" id="CR382125">
    <property type="protein sequence ID" value="CAG99434.1"/>
    <property type="molecule type" value="Genomic_DNA"/>
</dbReference>
<dbReference type="OMA" id="MDIFAYF"/>
<dbReference type="eggNOG" id="ENOG502SA5C">
    <property type="taxonomic scope" value="Eukaryota"/>
</dbReference>
<feature type="transmembrane region" description="Helical" evidence="1">
    <location>
        <begin position="6"/>
        <end position="29"/>
    </location>
</feature>
<evidence type="ECO:0000256" key="1">
    <source>
        <dbReference type="SAM" id="Phobius"/>
    </source>
</evidence>
<proteinExistence type="predicted"/>
<name>Q6CNZ2_KLULA</name>
<dbReference type="FunCoup" id="Q6CNZ2">
    <property type="interactions" value="89"/>
</dbReference>
<sequence length="143" mass="16051">MNPFVYLIVFLLVVAFVVLLPLIGGIGSYSVDKKTTRRSGDAKDSEKAGSLAKYAKLKKEDAPVKFKVSSSQEGEGFGTRKFEIDGKTGLKKRVIGKYNEDEAEFDYDVDELIAEDLREQQQEEAARYAQYLGKENETQENLV</sequence>
<dbReference type="AlphaFoldDB" id="Q6CNZ2"/>
<dbReference type="KEGG" id="kla:KLLA0_E08823g"/>
<dbReference type="InParanoid" id="Q6CNZ2"/>
<keyword evidence="1" id="KW-1133">Transmembrane helix</keyword>
<evidence type="ECO:0000313" key="3">
    <source>
        <dbReference type="Proteomes" id="UP000000598"/>
    </source>
</evidence>
<dbReference type="HOGENOM" id="CLU_150136_0_0_1"/>
<gene>
    <name evidence="2" type="ORF">KLLA0_E08823g</name>
</gene>
<keyword evidence="1" id="KW-0812">Transmembrane</keyword>
<accession>Q6CNZ2</accession>
<dbReference type="PaxDb" id="284590-Q6CNZ2"/>
<reference evidence="2 3" key="1">
    <citation type="journal article" date="2004" name="Nature">
        <title>Genome evolution in yeasts.</title>
        <authorList>
            <consortium name="Genolevures"/>
            <person name="Dujon B."/>
            <person name="Sherman D."/>
            <person name="Fischer G."/>
            <person name="Durrens P."/>
            <person name="Casaregola S."/>
            <person name="Lafontaine I."/>
            <person name="de Montigny J."/>
            <person name="Marck C."/>
            <person name="Neuveglise C."/>
            <person name="Talla E."/>
            <person name="Goffard N."/>
            <person name="Frangeul L."/>
            <person name="Aigle M."/>
            <person name="Anthouard V."/>
            <person name="Babour A."/>
            <person name="Barbe V."/>
            <person name="Barnay S."/>
            <person name="Blanchin S."/>
            <person name="Beckerich J.M."/>
            <person name="Beyne E."/>
            <person name="Bleykasten C."/>
            <person name="Boisrame A."/>
            <person name="Boyer J."/>
            <person name="Cattolico L."/>
            <person name="Confanioleri F."/>
            <person name="de Daruvar A."/>
            <person name="Despons L."/>
            <person name="Fabre E."/>
            <person name="Fairhead C."/>
            <person name="Ferry-Dumazet H."/>
            <person name="Groppi A."/>
            <person name="Hantraye F."/>
            <person name="Hennequin C."/>
            <person name="Jauniaux N."/>
            <person name="Joyet P."/>
            <person name="Kachouri R."/>
            <person name="Kerrest A."/>
            <person name="Koszul R."/>
            <person name="Lemaire M."/>
            <person name="Lesur I."/>
            <person name="Ma L."/>
            <person name="Muller H."/>
            <person name="Nicaud J.M."/>
            <person name="Nikolski M."/>
            <person name="Oztas S."/>
            <person name="Ozier-Kalogeropoulos O."/>
            <person name="Pellenz S."/>
            <person name="Potier S."/>
            <person name="Richard G.F."/>
            <person name="Straub M.L."/>
            <person name="Suleau A."/>
            <person name="Swennene D."/>
            <person name="Tekaia F."/>
            <person name="Wesolowski-Louvel M."/>
            <person name="Westhof E."/>
            <person name="Wirth B."/>
            <person name="Zeniou-Meyer M."/>
            <person name="Zivanovic I."/>
            <person name="Bolotin-Fukuhara M."/>
            <person name="Thierry A."/>
            <person name="Bouchier C."/>
            <person name="Caudron B."/>
            <person name="Scarpelli C."/>
            <person name="Gaillardin C."/>
            <person name="Weissenbach J."/>
            <person name="Wincker P."/>
            <person name="Souciet J.L."/>
        </authorList>
    </citation>
    <scope>NUCLEOTIDE SEQUENCE [LARGE SCALE GENOMIC DNA]</scope>
    <source>
        <strain evidence="3">ATCC 8585 / CBS 2359 / DSM 70799 / NBRC 1267 / NRRL Y-1140 / WM37</strain>
    </source>
</reference>
<keyword evidence="1" id="KW-0472">Membrane</keyword>
<organism evidence="2 3">
    <name type="scientific">Kluyveromyces lactis (strain ATCC 8585 / CBS 2359 / DSM 70799 / NBRC 1267 / NRRL Y-1140 / WM37)</name>
    <name type="common">Yeast</name>
    <name type="synonym">Candida sphaerica</name>
    <dbReference type="NCBI Taxonomy" id="284590"/>
    <lineage>
        <taxon>Eukaryota</taxon>
        <taxon>Fungi</taxon>
        <taxon>Dikarya</taxon>
        <taxon>Ascomycota</taxon>
        <taxon>Saccharomycotina</taxon>
        <taxon>Saccharomycetes</taxon>
        <taxon>Saccharomycetales</taxon>
        <taxon>Saccharomycetaceae</taxon>
        <taxon>Kluyveromyces</taxon>
    </lineage>
</organism>
<dbReference type="Proteomes" id="UP000000598">
    <property type="component" value="Chromosome E"/>
</dbReference>
<protein>
    <submittedName>
        <fullName evidence="2">KLLA0E08823p</fullName>
    </submittedName>
</protein>